<evidence type="ECO:0000256" key="6">
    <source>
        <dbReference type="ARBA" id="ARBA00022989"/>
    </source>
</evidence>
<evidence type="ECO:0000313" key="9">
    <source>
        <dbReference type="EMBL" id="GAA1958093.1"/>
    </source>
</evidence>
<feature type="transmembrane region" description="Helical" evidence="8">
    <location>
        <begin position="188"/>
        <end position="206"/>
    </location>
</feature>
<feature type="transmembrane region" description="Helical" evidence="8">
    <location>
        <begin position="276"/>
        <end position="305"/>
    </location>
</feature>
<feature type="transmembrane region" description="Helical" evidence="8">
    <location>
        <begin position="35"/>
        <end position="59"/>
    </location>
</feature>
<proteinExistence type="inferred from homology"/>
<comment type="similarity">
    <text evidence="2">Belongs to the binding-protein-dependent transport system permease family. FecCD subfamily.</text>
</comment>
<feature type="transmembrane region" description="Helical" evidence="8">
    <location>
        <begin position="97"/>
        <end position="114"/>
    </location>
</feature>
<comment type="caution">
    <text evidence="9">The sequence shown here is derived from an EMBL/GenBank/DDBJ whole genome shotgun (WGS) entry which is preliminary data.</text>
</comment>
<name>A0ABP5C667_9ACTN</name>
<dbReference type="PANTHER" id="PTHR30472">
    <property type="entry name" value="FERRIC ENTEROBACTIN TRANSPORT SYSTEM PERMEASE PROTEIN"/>
    <property type="match status" value="1"/>
</dbReference>
<dbReference type="CDD" id="cd06550">
    <property type="entry name" value="TM_ABC_iron-siderophores_like"/>
    <property type="match status" value="1"/>
</dbReference>
<keyword evidence="3" id="KW-0813">Transport</keyword>
<reference evidence="10" key="1">
    <citation type="journal article" date="2019" name="Int. J. Syst. Evol. Microbiol.">
        <title>The Global Catalogue of Microorganisms (GCM) 10K type strain sequencing project: providing services to taxonomists for standard genome sequencing and annotation.</title>
        <authorList>
            <consortium name="The Broad Institute Genomics Platform"/>
            <consortium name="The Broad Institute Genome Sequencing Center for Infectious Disease"/>
            <person name="Wu L."/>
            <person name="Ma J."/>
        </authorList>
    </citation>
    <scope>NUCLEOTIDE SEQUENCE [LARGE SCALE GENOMIC DNA]</scope>
    <source>
        <strain evidence="10">JCM 16013</strain>
    </source>
</reference>
<keyword evidence="5 8" id="KW-0812">Transmembrane</keyword>
<evidence type="ECO:0000256" key="1">
    <source>
        <dbReference type="ARBA" id="ARBA00004651"/>
    </source>
</evidence>
<feature type="transmembrane region" description="Helical" evidence="8">
    <location>
        <begin position="317"/>
        <end position="340"/>
    </location>
</feature>
<dbReference type="PANTHER" id="PTHR30472:SF25">
    <property type="entry name" value="ABC TRANSPORTER PERMEASE PROTEIN MJ0876-RELATED"/>
    <property type="match status" value="1"/>
</dbReference>
<dbReference type="Proteomes" id="UP001499854">
    <property type="component" value="Unassembled WGS sequence"/>
</dbReference>
<feature type="transmembrane region" description="Helical" evidence="8">
    <location>
        <begin position="346"/>
        <end position="364"/>
    </location>
</feature>
<feature type="transmembrane region" description="Helical" evidence="8">
    <location>
        <begin position="126"/>
        <end position="146"/>
    </location>
</feature>
<keyword evidence="10" id="KW-1185">Reference proteome</keyword>
<dbReference type="Pfam" id="PF01032">
    <property type="entry name" value="FecCD"/>
    <property type="match status" value="1"/>
</dbReference>
<evidence type="ECO:0000256" key="2">
    <source>
        <dbReference type="ARBA" id="ARBA00007935"/>
    </source>
</evidence>
<sequence length="372" mass="37233">MVSGEISRESGPAADLTGAIDDGVVPARKLARPAIVLMAATAALLLSVLVASLGGAAGLPVGGTAAALLDKLPFVHLSTGLTPVQQGVLDQIRLPRVVLATLVGALLAQAGAAYQGVFRNPLSDSGTIGASAGAGMAATLVIVYGGGPEQTFGGVGAVPVAAFVGGLAGVLTSYVLGTLVGRGGTASLILAGVAVSSFVGSVQAFVMQSSSADVKQVYSWLFGSFTAADWGLVRLAVPYAVISILIVTLHARHLDVLALGDDEAATLGLNPVRVRLIVLAAASLATATAVAVSGIIGFVGLVVPHVVRRVAGPGHRLLLPMSLLVGGAFLVLADLLARTALAPAELPIGVVTSFVGAPFFILILRATRGRDR</sequence>
<evidence type="ECO:0000256" key="5">
    <source>
        <dbReference type="ARBA" id="ARBA00022692"/>
    </source>
</evidence>
<comment type="subcellular location">
    <subcellularLocation>
        <location evidence="1">Cell membrane</location>
        <topology evidence="1">Multi-pass membrane protein</topology>
    </subcellularLocation>
</comment>
<evidence type="ECO:0000256" key="7">
    <source>
        <dbReference type="ARBA" id="ARBA00023136"/>
    </source>
</evidence>
<feature type="transmembrane region" description="Helical" evidence="8">
    <location>
        <begin position="152"/>
        <end position="176"/>
    </location>
</feature>
<dbReference type="EMBL" id="BAAAQM010000005">
    <property type="protein sequence ID" value="GAA1958093.1"/>
    <property type="molecule type" value="Genomic_DNA"/>
</dbReference>
<dbReference type="SUPFAM" id="SSF81345">
    <property type="entry name" value="ABC transporter involved in vitamin B12 uptake, BtuC"/>
    <property type="match status" value="1"/>
</dbReference>
<gene>
    <name evidence="9" type="ORF">GCM10009838_12700</name>
</gene>
<dbReference type="Gene3D" id="1.10.3470.10">
    <property type="entry name" value="ABC transporter involved in vitamin B12 uptake, BtuC"/>
    <property type="match status" value="1"/>
</dbReference>
<keyword evidence="7 8" id="KW-0472">Membrane</keyword>
<evidence type="ECO:0000313" key="10">
    <source>
        <dbReference type="Proteomes" id="UP001499854"/>
    </source>
</evidence>
<dbReference type="InterPro" id="IPR037294">
    <property type="entry name" value="ABC_BtuC-like"/>
</dbReference>
<accession>A0ABP5C667</accession>
<evidence type="ECO:0000256" key="8">
    <source>
        <dbReference type="SAM" id="Phobius"/>
    </source>
</evidence>
<keyword evidence="6 8" id="KW-1133">Transmembrane helix</keyword>
<dbReference type="InterPro" id="IPR000522">
    <property type="entry name" value="ABC_transptr_permease_BtuC"/>
</dbReference>
<evidence type="ECO:0000256" key="3">
    <source>
        <dbReference type="ARBA" id="ARBA00022448"/>
    </source>
</evidence>
<keyword evidence="4" id="KW-1003">Cell membrane</keyword>
<protein>
    <submittedName>
        <fullName evidence="9">Iron ABC transporter permease</fullName>
    </submittedName>
</protein>
<evidence type="ECO:0000256" key="4">
    <source>
        <dbReference type="ARBA" id="ARBA00022475"/>
    </source>
</evidence>
<organism evidence="9 10">
    <name type="scientific">Catenulispora subtropica</name>
    <dbReference type="NCBI Taxonomy" id="450798"/>
    <lineage>
        <taxon>Bacteria</taxon>
        <taxon>Bacillati</taxon>
        <taxon>Actinomycetota</taxon>
        <taxon>Actinomycetes</taxon>
        <taxon>Catenulisporales</taxon>
        <taxon>Catenulisporaceae</taxon>
        <taxon>Catenulispora</taxon>
    </lineage>
</organism>